<comment type="caution">
    <text evidence="11">The sequence shown here is derived from an EMBL/GenBank/DDBJ whole genome shotgun (WGS) entry which is preliminary data.</text>
</comment>
<keyword evidence="6" id="KW-0496">Mitochondrion</keyword>
<comment type="cofactor">
    <cofactor evidence="1 8">
        <name>FAD</name>
        <dbReference type="ChEBI" id="CHEBI:57692"/>
    </cofactor>
</comment>
<dbReference type="PROSITE" id="PS51324">
    <property type="entry name" value="ERV_ALR"/>
    <property type="match status" value="1"/>
</dbReference>
<evidence type="ECO:0000256" key="1">
    <source>
        <dbReference type="ARBA" id="ARBA00001974"/>
    </source>
</evidence>
<proteinExistence type="predicted"/>
<reference evidence="11 12" key="1">
    <citation type="journal article" date="2011" name="J. Gen. Appl. Microbiol.">
        <title>Draft genome sequencing of the enigmatic basidiomycete Mixia osmundae.</title>
        <authorList>
            <person name="Nishida H."/>
            <person name="Nagatsuka Y."/>
            <person name="Sugiyama J."/>
        </authorList>
    </citation>
    <scope>NUCLEOTIDE SEQUENCE [LARGE SCALE GENOMIC DNA]</scope>
    <source>
        <strain evidence="12">CBS 9802 / IAM 14324 / JCM 22182 / KY 12970</strain>
    </source>
</reference>
<evidence type="ECO:0000256" key="6">
    <source>
        <dbReference type="ARBA" id="ARBA00023128"/>
    </source>
</evidence>
<comment type="catalytic activity">
    <reaction evidence="8">
        <text>2 R'C(R)SH + O2 = R'C(R)S-S(R)CR' + H2O2</text>
        <dbReference type="Rhea" id="RHEA:17357"/>
        <dbReference type="ChEBI" id="CHEBI:15379"/>
        <dbReference type="ChEBI" id="CHEBI:16240"/>
        <dbReference type="ChEBI" id="CHEBI:16520"/>
        <dbReference type="ChEBI" id="CHEBI:17412"/>
        <dbReference type="EC" id="1.8.3.2"/>
    </reaction>
</comment>
<sequence>MSDVGTSEQHRKGSLPPGMVLGPDGKPCKVCSGFKAWSSVYGAPGGSKGKQKAAKVTSAAAAGAVTAVPLPESSDALPKDCPADVERLGRHTWTFLHTTAAYYPERPSETQQSSMMSLLRAMPVLYPCSHCAADLAIEMKQRPPDVSSRERLARWMCETHNEINVKLGKEAFDCDKVDERWKDGWKDGHCD</sequence>
<evidence type="ECO:0000313" key="11">
    <source>
        <dbReference type="EMBL" id="GAA98377.1"/>
    </source>
</evidence>
<evidence type="ECO:0000256" key="4">
    <source>
        <dbReference type="ARBA" id="ARBA00022827"/>
    </source>
</evidence>
<keyword evidence="4 8" id="KW-0274">FAD</keyword>
<keyword evidence="3 8" id="KW-0285">Flavoprotein</keyword>
<evidence type="ECO:0000259" key="10">
    <source>
        <dbReference type="PROSITE" id="PS51324"/>
    </source>
</evidence>
<dbReference type="FunCoup" id="G7E6B7">
    <property type="interactions" value="236"/>
</dbReference>
<dbReference type="InterPro" id="IPR039799">
    <property type="entry name" value="ALR/ERV"/>
</dbReference>
<dbReference type="GO" id="GO:0016971">
    <property type="term" value="F:flavin-dependent sulfhydryl oxidase activity"/>
    <property type="evidence" value="ECO:0007669"/>
    <property type="project" value="InterPro"/>
</dbReference>
<dbReference type="InParanoid" id="G7E6B7"/>
<dbReference type="OMA" id="TWMCEAH"/>
<dbReference type="Gene3D" id="1.20.120.310">
    <property type="entry name" value="ERV/ALR sulfhydryl oxidase domain"/>
    <property type="match status" value="1"/>
</dbReference>
<dbReference type="EC" id="1.8.3.2" evidence="8"/>
<evidence type="ECO:0000256" key="9">
    <source>
        <dbReference type="SAM" id="MobiDB-lite"/>
    </source>
</evidence>
<dbReference type="PANTHER" id="PTHR12645:SF0">
    <property type="entry name" value="FAD-LINKED SULFHYDRYL OXIDASE ALR"/>
    <property type="match status" value="1"/>
</dbReference>
<dbReference type="AlphaFoldDB" id="G7E6B7"/>
<dbReference type="GO" id="GO:0005758">
    <property type="term" value="C:mitochondrial intermembrane space"/>
    <property type="evidence" value="ECO:0007669"/>
    <property type="project" value="UniProtKB-SubCell"/>
</dbReference>
<feature type="region of interest" description="Disordered" evidence="9">
    <location>
        <begin position="1"/>
        <end position="22"/>
    </location>
</feature>
<dbReference type="PANTHER" id="PTHR12645">
    <property type="entry name" value="ALR/ERV"/>
    <property type="match status" value="1"/>
</dbReference>
<dbReference type="HOGENOM" id="CLU_070631_1_0_1"/>
<dbReference type="eggNOG" id="KOG3355">
    <property type="taxonomic scope" value="Eukaryota"/>
</dbReference>
<protein>
    <recommendedName>
        <fullName evidence="8">Sulfhydryl oxidase</fullName>
        <ecNumber evidence="8">1.8.3.2</ecNumber>
    </recommendedName>
</protein>
<evidence type="ECO:0000256" key="7">
    <source>
        <dbReference type="ARBA" id="ARBA00023157"/>
    </source>
</evidence>
<dbReference type="InterPro" id="IPR036774">
    <property type="entry name" value="ERV/ALR_sulphydryl_oxid_sf"/>
</dbReference>
<keyword evidence="12" id="KW-1185">Reference proteome</keyword>
<dbReference type="Pfam" id="PF04777">
    <property type="entry name" value="Evr1_Alr"/>
    <property type="match status" value="1"/>
</dbReference>
<evidence type="ECO:0000256" key="8">
    <source>
        <dbReference type="RuleBase" id="RU371123"/>
    </source>
</evidence>
<evidence type="ECO:0000256" key="5">
    <source>
        <dbReference type="ARBA" id="ARBA00023002"/>
    </source>
</evidence>
<dbReference type="SUPFAM" id="SSF69000">
    <property type="entry name" value="FAD-dependent thiol oxidase"/>
    <property type="match status" value="1"/>
</dbReference>
<dbReference type="OrthoDB" id="17199at2759"/>
<organism evidence="11 12">
    <name type="scientific">Mixia osmundae (strain CBS 9802 / IAM 14324 / JCM 22182 / KY 12970)</name>
    <dbReference type="NCBI Taxonomy" id="764103"/>
    <lineage>
        <taxon>Eukaryota</taxon>
        <taxon>Fungi</taxon>
        <taxon>Dikarya</taxon>
        <taxon>Basidiomycota</taxon>
        <taxon>Pucciniomycotina</taxon>
        <taxon>Mixiomycetes</taxon>
        <taxon>Mixiales</taxon>
        <taxon>Mixiaceae</taxon>
        <taxon>Mixia</taxon>
    </lineage>
</organism>
<dbReference type="GO" id="GO:0050660">
    <property type="term" value="F:flavin adenine dinucleotide binding"/>
    <property type="evidence" value="ECO:0007669"/>
    <property type="project" value="TreeGrafter"/>
</dbReference>
<accession>G7E6B7</accession>
<reference evidence="11 12" key="2">
    <citation type="journal article" date="2012" name="Open Biol.">
        <title>Characteristics of nucleosomes and linker DNA regions on the genome of the basidiomycete Mixia osmundae revealed by mono- and dinucleosome mapping.</title>
        <authorList>
            <person name="Nishida H."/>
            <person name="Kondo S."/>
            <person name="Matsumoto T."/>
            <person name="Suzuki Y."/>
            <person name="Yoshikawa H."/>
            <person name="Taylor T.D."/>
            <person name="Sugiyama J."/>
        </authorList>
    </citation>
    <scope>NUCLEOTIDE SEQUENCE [LARGE SCALE GENOMIC DNA]</scope>
    <source>
        <strain evidence="12">CBS 9802 / IAM 14324 / JCM 22182 / KY 12970</strain>
    </source>
</reference>
<evidence type="ECO:0000256" key="2">
    <source>
        <dbReference type="ARBA" id="ARBA00004569"/>
    </source>
</evidence>
<gene>
    <name evidence="11" type="primary">Mo05063</name>
    <name evidence="11" type="ORF">E5Q_05063</name>
</gene>
<name>G7E6B7_MIXOS</name>
<dbReference type="FunFam" id="1.20.120.310:FF:000003">
    <property type="entry name" value="Sulfhydryl oxidase"/>
    <property type="match status" value="1"/>
</dbReference>
<comment type="subcellular location">
    <subcellularLocation>
        <location evidence="2">Mitochondrion intermembrane space</location>
    </subcellularLocation>
</comment>
<dbReference type="InterPro" id="IPR017905">
    <property type="entry name" value="ERV/ALR_sulphydryl_oxidase"/>
</dbReference>
<dbReference type="EMBL" id="BABT02000150">
    <property type="protein sequence ID" value="GAA98377.1"/>
    <property type="molecule type" value="Genomic_DNA"/>
</dbReference>
<keyword evidence="5 8" id="KW-0560">Oxidoreductase</keyword>
<dbReference type="Proteomes" id="UP000009131">
    <property type="component" value="Unassembled WGS sequence"/>
</dbReference>
<keyword evidence="7" id="KW-1015">Disulfide bond</keyword>
<dbReference type="STRING" id="764103.G7E6B7"/>
<evidence type="ECO:0000256" key="3">
    <source>
        <dbReference type="ARBA" id="ARBA00022630"/>
    </source>
</evidence>
<feature type="domain" description="ERV/ALR sulfhydryl oxidase" evidence="10">
    <location>
        <begin position="81"/>
        <end position="181"/>
    </location>
</feature>
<evidence type="ECO:0000313" key="12">
    <source>
        <dbReference type="Proteomes" id="UP000009131"/>
    </source>
</evidence>
<dbReference type="RefSeq" id="XP_014569114.1">
    <property type="nucleotide sequence ID" value="XM_014713628.1"/>
</dbReference>